<name>A0A512PPN3_9LACO</name>
<evidence type="ECO:0000313" key="1">
    <source>
        <dbReference type="EMBL" id="GEP73163.1"/>
    </source>
</evidence>
<accession>A0A512PPN3</accession>
<proteinExistence type="predicted"/>
<sequence>MIIDWKLIYVPASYAAKVILNERLIFLKPFIGCHPDNFETYRHFWYHKLVKYEQIGSDTMIYSPLNECDVPTNR</sequence>
<organism evidence="1 2">
    <name type="scientific">Lentilactobacillus rapi</name>
    <dbReference type="NCBI Taxonomy" id="481723"/>
    <lineage>
        <taxon>Bacteria</taxon>
        <taxon>Bacillati</taxon>
        <taxon>Bacillota</taxon>
        <taxon>Bacilli</taxon>
        <taxon>Lactobacillales</taxon>
        <taxon>Lactobacillaceae</taxon>
        <taxon>Lentilactobacillus</taxon>
    </lineage>
</organism>
<dbReference type="AlphaFoldDB" id="A0A512PPN3"/>
<reference evidence="1 2" key="1">
    <citation type="submission" date="2019-07" db="EMBL/GenBank/DDBJ databases">
        <title>Whole genome shotgun sequence of Lactobacillus rapi NBRC 109618.</title>
        <authorList>
            <person name="Hosoyama A."/>
            <person name="Uohara A."/>
            <person name="Ohji S."/>
            <person name="Ichikawa N."/>
        </authorList>
    </citation>
    <scope>NUCLEOTIDE SEQUENCE [LARGE SCALE GENOMIC DNA]</scope>
    <source>
        <strain evidence="1 2">NBRC 109618</strain>
    </source>
</reference>
<evidence type="ECO:0000313" key="2">
    <source>
        <dbReference type="Proteomes" id="UP000321569"/>
    </source>
</evidence>
<dbReference type="EMBL" id="BKAM01000054">
    <property type="protein sequence ID" value="GEP73163.1"/>
    <property type="molecule type" value="Genomic_DNA"/>
</dbReference>
<protein>
    <submittedName>
        <fullName evidence="1">Uncharacterized protein</fullName>
    </submittedName>
</protein>
<gene>
    <name evidence="1" type="ORF">LRA02_20310</name>
</gene>
<comment type="caution">
    <text evidence="1">The sequence shown here is derived from an EMBL/GenBank/DDBJ whole genome shotgun (WGS) entry which is preliminary data.</text>
</comment>
<dbReference type="STRING" id="1423795.FD12_GL001983"/>
<dbReference type="Proteomes" id="UP000321569">
    <property type="component" value="Unassembled WGS sequence"/>
</dbReference>